<sequence length="209" mass="23221">MGFSTPKLAFPPTTPFLLRRDPIHFASTPHRFAFLSRRLCIIAIACVVSLLVAAYFVWPSAPDLKISRLKVNSLNIRTAGHLFDLSLGLMVKVKNHDLYTMDYRTVDVAIRYRGTVLGHVKSNDGHLRPLGTSDVNADVEVDGTKVLKDVVFLLEDLLKGSILLDTVMTIHGRLGVLLFDFPFKAKISCELIVNTRNRTVDCGDCHSGD</sequence>
<protein>
    <submittedName>
        <fullName evidence="1">Uncharacterized protein</fullName>
    </submittedName>
</protein>
<keyword evidence="2" id="KW-1185">Reference proteome</keyword>
<evidence type="ECO:0000313" key="1">
    <source>
        <dbReference type="EMBL" id="KAI4381930.1"/>
    </source>
</evidence>
<evidence type="ECO:0000313" key="2">
    <source>
        <dbReference type="Proteomes" id="UP001057402"/>
    </source>
</evidence>
<proteinExistence type="predicted"/>
<gene>
    <name evidence="1" type="ORF">MLD38_007947</name>
</gene>
<name>A0ACB9RS73_9MYRT</name>
<dbReference type="Proteomes" id="UP001057402">
    <property type="component" value="Chromosome 3"/>
</dbReference>
<reference evidence="2" key="1">
    <citation type="journal article" date="2023" name="Front. Plant Sci.">
        <title>Chromosomal-level genome assembly of Melastoma candidum provides insights into trichome evolution.</title>
        <authorList>
            <person name="Zhong Y."/>
            <person name="Wu W."/>
            <person name="Sun C."/>
            <person name="Zou P."/>
            <person name="Liu Y."/>
            <person name="Dai S."/>
            <person name="Zhou R."/>
        </authorList>
    </citation>
    <scope>NUCLEOTIDE SEQUENCE [LARGE SCALE GENOMIC DNA]</scope>
</reference>
<comment type="caution">
    <text evidence="1">The sequence shown here is derived from an EMBL/GenBank/DDBJ whole genome shotgun (WGS) entry which is preliminary data.</text>
</comment>
<accession>A0ACB9RS73</accession>
<organism evidence="1 2">
    <name type="scientific">Melastoma candidum</name>
    <dbReference type="NCBI Taxonomy" id="119954"/>
    <lineage>
        <taxon>Eukaryota</taxon>
        <taxon>Viridiplantae</taxon>
        <taxon>Streptophyta</taxon>
        <taxon>Embryophyta</taxon>
        <taxon>Tracheophyta</taxon>
        <taxon>Spermatophyta</taxon>
        <taxon>Magnoliopsida</taxon>
        <taxon>eudicotyledons</taxon>
        <taxon>Gunneridae</taxon>
        <taxon>Pentapetalae</taxon>
        <taxon>rosids</taxon>
        <taxon>malvids</taxon>
        <taxon>Myrtales</taxon>
        <taxon>Melastomataceae</taxon>
        <taxon>Melastomatoideae</taxon>
        <taxon>Melastomateae</taxon>
        <taxon>Melastoma</taxon>
    </lineage>
</organism>
<dbReference type="EMBL" id="CM042882">
    <property type="protein sequence ID" value="KAI4381930.1"/>
    <property type="molecule type" value="Genomic_DNA"/>
</dbReference>